<feature type="signal peptide" evidence="2">
    <location>
        <begin position="1"/>
        <end position="24"/>
    </location>
</feature>
<name>N6Z4X4_9RHOO</name>
<sequence>MPTRLHLSLLSGLLALVVPAAALAQYAHGAHEHGVADLTLALEGRMLQIELISPLDNLVGFEHAPANEAQRGALADAERRLLDGEAMFAFSAAAGCAIREVGIESPWPQSGRNHDHRHAHDHAQPTRGDHEDMVVSYGFECAHPEALRQVELRAFGHFPRLQRVRAEFATPRGQGAGVLTPDAAALAL</sequence>
<proteinExistence type="predicted"/>
<dbReference type="InterPro" id="IPR021253">
    <property type="entry name" value="ZrgA-like"/>
</dbReference>
<evidence type="ECO:0000256" key="1">
    <source>
        <dbReference type="SAM" id="MobiDB-lite"/>
    </source>
</evidence>
<evidence type="ECO:0008006" key="5">
    <source>
        <dbReference type="Google" id="ProtNLM"/>
    </source>
</evidence>
<reference evidence="3 4" key="1">
    <citation type="submission" date="2012-09" db="EMBL/GenBank/DDBJ databases">
        <title>Draft Genome Sequences of 6 Strains from Genus Thauera.</title>
        <authorList>
            <person name="Liu B."/>
            <person name="Shapleigh J.P."/>
            <person name="Frostegard A.H."/>
        </authorList>
    </citation>
    <scope>NUCLEOTIDE SEQUENCE [LARGE SCALE GENOMIC DNA]</scope>
    <source>
        <strain evidence="3 4">B4P</strain>
    </source>
</reference>
<evidence type="ECO:0000313" key="4">
    <source>
        <dbReference type="Proteomes" id="UP000013047"/>
    </source>
</evidence>
<dbReference type="AlphaFoldDB" id="N6Z4X4"/>
<feature type="region of interest" description="Disordered" evidence="1">
    <location>
        <begin position="108"/>
        <end position="129"/>
    </location>
</feature>
<organism evidence="3 4">
    <name type="scientific">Thauera phenylacetica B4P</name>
    <dbReference type="NCBI Taxonomy" id="1234382"/>
    <lineage>
        <taxon>Bacteria</taxon>
        <taxon>Pseudomonadati</taxon>
        <taxon>Pseudomonadota</taxon>
        <taxon>Betaproteobacteria</taxon>
        <taxon>Rhodocyclales</taxon>
        <taxon>Zoogloeaceae</taxon>
        <taxon>Thauera</taxon>
    </lineage>
</organism>
<evidence type="ECO:0000256" key="2">
    <source>
        <dbReference type="SAM" id="SignalP"/>
    </source>
</evidence>
<feature type="chain" id="PRO_5004128861" description="DUF2796 domain-containing protein" evidence="2">
    <location>
        <begin position="25"/>
        <end position="188"/>
    </location>
</feature>
<dbReference type="RefSeq" id="WP_004389020.1">
    <property type="nucleotide sequence ID" value="NZ_AMXF01000462.1"/>
</dbReference>
<keyword evidence="4" id="KW-1185">Reference proteome</keyword>
<accession>N6Z4X4</accession>
<dbReference type="Proteomes" id="UP000013047">
    <property type="component" value="Unassembled WGS sequence"/>
</dbReference>
<dbReference type="OrthoDB" id="7346546at2"/>
<dbReference type="EMBL" id="AMXF01000462">
    <property type="protein sequence ID" value="ENO89632.1"/>
    <property type="molecule type" value="Genomic_DNA"/>
</dbReference>
<comment type="caution">
    <text evidence="3">The sequence shown here is derived from an EMBL/GenBank/DDBJ whole genome shotgun (WGS) entry which is preliminary data.</text>
</comment>
<protein>
    <recommendedName>
        <fullName evidence="5">DUF2796 domain-containing protein</fullName>
    </recommendedName>
</protein>
<keyword evidence="2" id="KW-0732">Signal</keyword>
<dbReference type="Pfam" id="PF10986">
    <property type="entry name" value="ZrgA"/>
    <property type="match status" value="1"/>
</dbReference>
<gene>
    <name evidence="3" type="ORF">C667_23414</name>
</gene>
<evidence type="ECO:0000313" key="3">
    <source>
        <dbReference type="EMBL" id="ENO89632.1"/>
    </source>
</evidence>